<evidence type="ECO:0000256" key="1">
    <source>
        <dbReference type="ARBA" id="ARBA00004911"/>
    </source>
</evidence>
<dbReference type="SUPFAM" id="SSF56276">
    <property type="entry name" value="S-adenosylmethionine decarboxylase"/>
    <property type="match status" value="1"/>
</dbReference>
<dbReference type="PRINTS" id="PR00153">
    <property type="entry name" value="CSAPPISMRASE"/>
</dbReference>
<keyword evidence="4" id="KW-0620">Polyamine biosynthesis</keyword>
<evidence type="ECO:0000259" key="5">
    <source>
        <dbReference type="PROSITE" id="PS50072"/>
    </source>
</evidence>
<evidence type="ECO:0000313" key="7">
    <source>
        <dbReference type="Proteomes" id="UP001642464"/>
    </source>
</evidence>
<keyword evidence="3" id="KW-0745">Spermidine biosynthesis</keyword>
<sequence>MAGLNPLVFLDVAVGRRAVGRLKFELFHDQLPFTSENFRCLCTGETGLGYWLRPRWYKDTNFLRVVPGFMCQGGDFNFGSMLMGESIYGQRFRDERFCYKRIEIDFRGEGDLRHAPRSSWETVVTQSATQTPGTRRWNPVERILNCKETAEFTSFLLSESLSQEGLLADVYDRDVALCERNQWPISATSIILADPAKTIIKTCGSTVPLSAVPTLLKIGLELEWMCYSRKNFLAPEEQPHEHQSMEGEVEACKKVFGPVGDAYVLGPLTGEHWLFYDALYLKADYLERGDFTIDVMMYDLPKDVQEVFHTSEPEGSRVGAEKMTKESGLAQIAEFMNAEVDDYCFESCGYSCNMHSGLSYAMVHVTPQDLCSYASFETNFGSALRGVPERTLEETLNQLMGQVIAAFRPGRLTVTLLQDQGAVPFLGSAPFAAAENHYHRRNITSAWLGKDIQDYQATIANFDRD</sequence>
<dbReference type="InterPro" id="IPR048283">
    <property type="entry name" value="AdoMetDC-like"/>
</dbReference>
<organism evidence="6 7">
    <name type="scientific">Durusdinium trenchii</name>
    <dbReference type="NCBI Taxonomy" id="1381693"/>
    <lineage>
        <taxon>Eukaryota</taxon>
        <taxon>Sar</taxon>
        <taxon>Alveolata</taxon>
        <taxon>Dinophyceae</taxon>
        <taxon>Suessiales</taxon>
        <taxon>Symbiodiniaceae</taxon>
        <taxon>Durusdinium</taxon>
    </lineage>
</organism>
<dbReference type="PROSITE" id="PS50072">
    <property type="entry name" value="CSA_PPIASE_2"/>
    <property type="match status" value="1"/>
</dbReference>
<dbReference type="Pfam" id="PF00160">
    <property type="entry name" value="Pro_isomerase"/>
    <property type="match status" value="1"/>
</dbReference>
<keyword evidence="7" id="KW-1185">Reference proteome</keyword>
<gene>
    <name evidence="6" type="ORF">SCF082_LOCUS40147</name>
</gene>
<dbReference type="InterPro" id="IPR002130">
    <property type="entry name" value="Cyclophilin-type_PPIase_dom"/>
</dbReference>
<dbReference type="PANTHER" id="PTHR11570:SF0">
    <property type="entry name" value="S-ADENOSYLMETHIONINE DECARBOXYLASE PROENZYME"/>
    <property type="match status" value="1"/>
</dbReference>
<accession>A0ABP0QCB9</accession>
<comment type="caution">
    <text evidence="6">The sequence shown here is derived from an EMBL/GenBank/DDBJ whole genome shotgun (WGS) entry which is preliminary data.</text>
</comment>
<protein>
    <submittedName>
        <fullName evidence="6">S-adenosylmethionine decarboxylase proenzyme (AdoMetDC) (SAMDC) [Cleaved into: S-adenosylmethionine decarboxylase alpha chain</fullName>
    </submittedName>
</protein>
<reference evidence="6 7" key="1">
    <citation type="submission" date="2024-02" db="EMBL/GenBank/DDBJ databases">
        <authorList>
            <person name="Chen Y."/>
            <person name="Shah S."/>
            <person name="Dougan E. K."/>
            <person name="Thang M."/>
            <person name="Chan C."/>
        </authorList>
    </citation>
    <scope>NUCLEOTIDE SEQUENCE [LARGE SCALE GENOMIC DNA]</scope>
</reference>
<dbReference type="Gene3D" id="2.40.100.10">
    <property type="entry name" value="Cyclophilin-like"/>
    <property type="match status" value="1"/>
</dbReference>
<feature type="domain" description="PPIase cyclophilin-type" evidence="5">
    <location>
        <begin position="9"/>
        <end position="155"/>
    </location>
</feature>
<evidence type="ECO:0000256" key="2">
    <source>
        <dbReference type="ARBA" id="ARBA00008466"/>
    </source>
</evidence>
<dbReference type="Gene3D" id="3.60.90.10">
    <property type="entry name" value="S-adenosylmethionine decarboxylase"/>
    <property type="match status" value="1"/>
</dbReference>
<comment type="pathway">
    <text evidence="1">Amine and polyamine biosynthesis; S-adenosylmethioninamine biosynthesis; S-adenosylmethioninamine from S-adenosyl-L-methionine: step 1/1.</text>
</comment>
<dbReference type="EMBL" id="CAXAMM010039200">
    <property type="protein sequence ID" value="CAK9084652.1"/>
    <property type="molecule type" value="Genomic_DNA"/>
</dbReference>
<dbReference type="Proteomes" id="UP001642464">
    <property type="component" value="Unassembled WGS sequence"/>
</dbReference>
<dbReference type="SUPFAM" id="SSF50891">
    <property type="entry name" value="Cyclophilin-like"/>
    <property type="match status" value="1"/>
</dbReference>
<comment type="similarity">
    <text evidence="2">Belongs to the eukaryotic AdoMetDC family.</text>
</comment>
<evidence type="ECO:0000313" key="6">
    <source>
        <dbReference type="EMBL" id="CAK9084652.1"/>
    </source>
</evidence>
<dbReference type="PANTHER" id="PTHR11570">
    <property type="entry name" value="S-ADENOSYLMETHIONINE DECARBOXYLASE"/>
    <property type="match status" value="1"/>
</dbReference>
<dbReference type="InterPro" id="IPR029000">
    <property type="entry name" value="Cyclophilin-like_dom_sf"/>
</dbReference>
<dbReference type="InterPro" id="IPR016067">
    <property type="entry name" value="S-AdoMet_deCO2ase_core"/>
</dbReference>
<evidence type="ECO:0000256" key="4">
    <source>
        <dbReference type="ARBA" id="ARBA00023115"/>
    </source>
</evidence>
<evidence type="ECO:0000256" key="3">
    <source>
        <dbReference type="ARBA" id="ARBA00023066"/>
    </source>
</evidence>
<dbReference type="Pfam" id="PF01536">
    <property type="entry name" value="SAM_decarbox"/>
    <property type="match status" value="1"/>
</dbReference>
<name>A0ABP0QCB9_9DINO</name>
<proteinExistence type="inferred from homology"/>